<gene>
    <name evidence="2" type="primary">yhbE_1</name>
    <name evidence="2" type="ORF">NCTC11421_01085</name>
</gene>
<keyword evidence="1" id="KW-0812">Transmembrane</keyword>
<reference evidence="2" key="1">
    <citation type="submission" date="2018-06" db="EMBL/GenBank/DDBJ databases">
        <authorList>
            <consortium name="Pathogen Informatics"/>
            <person name="Doyle S."/>
        </authorList>
    </citation>
    <scope>NUCLEOTIDE SEQUENCE [LARGE SCALE GENOMIC DNA]</scope>
    <source>
        <strain evidence="2">NCTC11421</strain>
    </source>
</reference>
<name>A0A378VXY4_NEIGO</name>
<keyword evidence="1" id="KW-0472">Membrane</keyword>
<evidence type="ECO:0000256" key="1">
    <source>
        <dbReference type="SAM" id="Phobius"/>
    </source>
</evidence>
<dbReference type="EMBL" id="UGRI01000001">
    <property type="protein sequence ID" value="SUA20980.1"/>
    <property type="molecule type" value="Genomic_DNA"/>
</dbReference>
<proteinExistence type="predicted"/>
<feature type="transmembrane region" description="Helical" evidence="1">
    <location>
        <begin position="7"/>
        <end position="27"/>
    </location>
</feature>
<feature type="transmembrane region" description="Helical" evidence="1">
    <location>
        <begin position="33"/>
        <end position="53"/>
    </location>
</feature>
<evidence type="ECO:0000313" key="2">
    <source>
        <dbReference type="EMBL" id="SUA20980.1"/>
    </source>
</evidence>
<dbReference type="AlphaFoldDB" id="A0A378VXY4"/>
<sequence length="54" mass="5960">MENQRPLLGFALALLAAMTWGMLPIAVRQVLKFVDAPTLVWVRFTVAAAVLFVC</sequence>
<organism evidence="2">
    <name type="scientific">Neisseria gonorrhoeae</name>
    <dbReference type="NCBI Taxonomy" id="485"/>
    <lineage>
        <taxon>Bacteria</taxon>
        <taxon>Pseudomonadati</taxon>
        <taxon>Pseudomonadota</taxon>
        <taxon>Betaproteobacteria</taxon>
        <taxon>Neisseriales</taxon>
        <taxon>Neisseriaceae</taxon>
        <taxon>Neisseria</taxon>
    </lineage>
</organism>
<keyword evidence="1" id="KW-1133">Transmembrane helix</keyword>
<accession>A0A378VXY4</accession>
<protein>
    <submittedName>
        <fullName evidence="2">Putative transporter</fullName>
    </submittedName>
</protein>